<dbReference type="GO" id="GO:0046872">
    <property type="term" value="F:metal ion binding"/>
    <property type="evidence" value="ECO:0007669"/>
    <property type="project" value="UniProtKB-KW"/>
</dbReference>
<dbReference type="SUPFAM" id="SSF56300">
    <property type="entry name" value="Metallo-dependent phosphatases"/>
    <property type="match status" value="1"/>
</dbReference>
<comment type="caution">
    <text evidence="4">The sequence shown here is derived from an EMBL/GenBank/DDBJ whole genome shotgun (WGS) entry which is preliminary data.</text>
</comment>
<gene>
    <name evidence="4" type="primary">ykoQ</name>
    <name evidence="4" type="ORF">GCM10011398_08700</name>
</gene>
<protein>
    <submittedName>
        <fullName evidence="4">Metallophosphoesterase YkoQ</fullName>
    </submittedName>
</protein>
<proteinExistence type="predicted"/>
<dbReference type="InterPro" id="IPR051158">
    <property type="entry name" value="Metallophosphoesterase_sf"/>
</dbReference>
<dbReference type="PANTHER" id="PTHR31302">
    <property type="entry name" value="TRANSMEMBRANE PROTEIN WITH METALLOPHOSPHOESTERASE DOMAIN-RELATED"/>
    <property type="match status" value="1"/>
</dbReference>
<keyword evidence="1" id="KW-0479">Metal-binding</keyword>
<reference evidence="4" key="1">
    <citation type="journal article" date="2014" name="Int. J. Syst. Evol. Microbiol.">
        <title>Complete genome sequence of Corynebacterium casei LMG S-19264T (=DSM 44701T), isolated from a smear-ripened cheese.</title>
        <authorList>
            <consortium name="US DOE Joint Genome Institute (JGI-PGF)"/>
            <person name="Walter F."/>
            <person name="Albersmeier A."/>
            <person name="Kalinowski J."/>
            <person name="Ruckert C."/>
        </authorList>
    </citation>
    <scope>NUCLEOTIDE SEQUENCE</scope>
    <source>
        <strain evidence="4">CGMCC 1.12754</strain>
    </source>
</reference>
<evidence type="ECO:0000313" key="5">
    <source>
        <dbReference type="Proteomes" id="UP000622860"/>
    </source>
</evidence>
<evidence type="ECO:0000259" key="3">
    <source>
        <dbReference type="Pfam" id="PF00149"/>
    </source>
</evidence>
<dbReference type="GO" id="GO:0016020">
    <property type="term" value="C:membrane"/>
    <property type="evidence" value="ECO:0007669"/>
    <property type="project" value="GOC"/>
</dbReference>
<dbReference type="AlphaFoldDB" id="A0A917LZ34"/>
<evidence type="ECO:0000256" key="2">
    <source>
        <dbReference type="ARBA" id="ARBA00022801"/>
    </source>
</evidence>
<keyword evidence="2" id="KW-0378">Hydrolase</keyword>
<reference evidence="4" key="2">
    <citation type="submission" date="2020-09" db="EMBL/GenBank/DDBJ databases">
        <authorList>
            <person name="Sun Q."/>
            <person name="Zhou Y."/>
        </authorList>
    </citation>
    <scope>NUCLEOTIDE SEQUENCE</scope>
    <source>
        <strain evidence="4">CGMCC 1.12754</strain>
    </source>
</reference>
<organism evidence="4 5">
    <name type="scientific">Virgibacillus oceani</name>
    <dbReference type="NCBI Taxonomy" id="1479511"/>
    <lineage>
        <taxon>Bacteria</taxon>
        <taxon>Bacillati</taxon>
        <taxon>Bacillota</taxon>
        <taxon>Bacilli</taxon>
        <taxon>Bacillales</taxon>
        <taxon>Bacillaceae</taxon>
        <taxon>Virgibacillus</taxon>
    </lineage>
</organism>
<dbReference type="Gene3D" id="3.60.21.10">
    <property type="match status" value="1"/>
</dbReference>
<dbReference type="Proteomes" id="UP000622860">
    <property type="component" value="Unassembled WGS sequence"/>
</dbReference>
<feature type="domain" description="Calcineurin-like phosphoesterase" evidence="3">
    <location>
        <begin position="47"/>
        <end position="210"/>
    </location>
</feature>
<sequence>MMTFILAIIVILTIFLVYRAYKNTKDITINKIKINSDHTLRTDHSLSILHLSDMHLENISLSPKQLMEKLKDEYVDIIALTGDFLDRKRTIPKLEAYLKVLQDIQPRYGIYAVFGNHDYVLKGNDLDKLKSLLEQYDCNVLQNASETISINGNVINIIGIDDYSTNRSDLSLAFQNIQSGTNIVLTHDPTVVLEMDHYSFDYLMAGHFHGGQICYPKAYHLVKMGKLARKNVIKGLHKQNNMPFYISEGLGQTGLNIRIGSRPEITFHDIAIQTSKSNII</sequence>
<dbReference type="GO" id="GO:0008758">
    <property type="term" value="F:UDP-2,3-diacylglucosamine hydrolase activity"/>
    <property type="evidence" value="ECO:0007669"/>
    <property type="project" value="TreeGrafter"/>
</dbReference>
<dbReference type="InterPro" id="IPR004843">
    <property type="entry name" value="Calcineurin-like_PHP"/>
</dbReference>
<dbReference type="Pfam" id="PF00149">
    <property type="entry name" value="Metallophos"/>
    <property type="match status" value="1"/>
</dbReference>
<evidence type="ECO:0000313" key="4">
    <source>
        <dbReference type="EMBL" id="GGG67247.1"/>
    </source>
</evidence>
<dbReference type="InterPro" id="IPR029052">
    <property type="entry name" value="Metallo-depent_PP-like"/>
</dbReference>
<dbReference type="RefSeq" id="WP_188454120.1">
    <property type="nucleotide sequence ID" value="NZ_BMFR01000002.1"/>
</dbReference>
<keyword evidence="5" id="KW-1185">Reference proteome</keyword>
<dbReference type="EMBL" id="BMFR01000002">
    <property type="protein sequence ID" value="GGG67247.1"/>
    <property type="molecule type" value="Genomic_DNA"/>
</dbReference>
<name>A0A917LZ34_9BACI</name>
<dbReference type="GO" id="GO:0009245">
    <property type="term" value="P:lipid A biosynthetic process"/>
    <property type="evidence" value="ECO:0007669"/>
    <property type="project" value="TreeGrafter"/>
</dbReference>
<accession>A0A917LZ34</accession>
<dbReference type="PANTHER" id="PTHR31302:SF31">
    <property type="entry name" value="PHOSPHODIESTERASE YAEI"/>
    <property type="match status" value="1"/>
</dbReference>
<evidence type="ECO:0000256" key="1">
    <source>
        <dbReference type="ARBA" id="ARBA00022723"/>
    </source>
</evidence>